<dbReference type="KEGG" id="tpf:TPHA_0M01080"/>
<dbReference type="RefSeq" id="XP_003688117.1">
    <property type="nucleotide sequence ID" value="XM_003688069.1"/>
</dbReference>
<keyword evidence="1" id="KW-0175">Coiled coil</keyword>
<dbReference type="OrthoDB" id="21221at2759"/>
<evidence type="ECO:0000313" key="3">
    <source>
        <dbReference type="EMBL" id="CCE65683.1"/>
    </source>
</evidence>
<dbReference type="AlphaFoldDB" id="G8C0G8"/>
<feature type="compositionally biased region" description="Polar residues" evidence="2">
    <location>
        <begin position="137"/>
        <end position="147"/>
    </location>
</feature>
<name>G8C0G8_TETPH</name>
<dbReference type="EMBL" id="HE612868">
    <property type="protein sequence ID" value="CCE65683.1"/>
    <property type="molecule type" value="Genomic_DNA"/>
</dbReference>
<dbReference type="GeneID" id="11531940"/>
<feature type="coiled-coil region" evidence="1">
    <location>
        <begin position="248"/>
        <end position="275"/>
    </location>
</feature>
<dbReference type="Proteomes" id="UP000005666">
    <property type="component" value="Chromosome 13"/>
</dbReference>
<accession>G8C0G8</accession>
<gene>
    <name evidence="3" type="primary">TPHA0M01080</name>
    <name evidence="3" type="ordered locus">TPHA_0M01080</name>
</gene>
<feature type="region of interest" description="Disordered" evidence="2">
    <location>
        <begin position="137"/>
        <end position="164"/>
    </location>
</feature>
<organism evidence="3 4">
    <name type="scientific">Tetrapisispora phaffii (strain ATCC 24235 / CBS 4417 / NBRC 1672 / NRRL Y-8282 / UCD 70-5)</name>
    <name type="common">Yeast</name>
    <name type="synonym">Fabospora phaffii</name>
    <dbReference type="NCBI Taxonomy" id="1071381"/>
    <lineage>
        <taxon>Eukaryota</taxon>
        <taxon>Fungi</taxon>
        <taxon>Dikarya</taxon>
        <taxon>Ascomycota</taxon>
        <taxon>Saccharomycotina</taxon>
        <taxon>Saccharomycetes</taxon>
        <taxon>Saccharomycetales</taxon>
        <taxon>Saccharomycetaceae</taxon>
        <taxon>Tetrapisispora</taxon>
    </lineage>
</organism>
<dbReference type="OMA" id="MEYNSNG"/>
<sequence length="278" mass="32027">MEYNSNGKDFYPNEVKNSQICNNKQNNSINMGEIYMNNLGIFNQNTMLSGENIPSNFKPTSTNQVQGQVWSEYNNFNEQSYAYKGSNNIRTNGTNNQQINENNKLFNNNLNEQNARKILREKDKKIQELQDELNKYKTSITTGSGNKVRNKKKQKEDNQNNTKQLKSKNYIEIFRALSSALNKKEIELSKSKGDLRNIMTALALDPQNNVAKYSNIDLESISQGIVTQIEQLVGENQTMSNLISYENSKKIDIELELIKKENKALQKQIDKLKTNQKY</sequence>
<dbReference type="STRING" id="1071381.G8C0G8"/>
<keyword evidence="4" id="KW-1185">Reference proteome</keyword>
<proteinExistence type="predicted"/>
<evidence type="ECO:0000313" key="4">
    <source>
        <dbReference type="Proteomes" id="UP000005666"/>
    </source>
</evidence>
<protein>
    <submittedName>
        <fullName evidence="3">Uncharacterized protein</fullName>
    </submittedName>
</protein>
<evidence type="ECO:0000256" key="1">
    <source>
        <dbReference type="SAM" id="Coils"/>
    </source>
</evidence>
<evidence type="ECO:0000256" key="2">
    <source>
        <dbReference type="SAM" id="MobiDB-lite"/>
    </source>
</evidence>
<reference evidence="3 4" key="1">
    <citation type="journal article" date="2011" name="Proc. Natl. Acad. Sci. U.S.A.">
        <title>Evolutionary erosion of yeast sex chromosomes by mating-type switching accidents.</title>
        <authorList>
            <person name="Gordon J.L."/>
            <person name="Armisen D."/>
            <person name="Proux-Wera E."/>
            <person name="Oheigeartaigh S.S."/>
            <person name="Byrne K.P."/>
            <person name="Wolfe K.H."/>
        </authorList>
    </citation>
    <scope>NUCLEOTIDE SEQUENCE [LARGE SCALE GENOMIC DNA]</scope>
    <source>
        <strain evidence="4">ATCC 24235 / CBS 4417 / NBRC 1672 / NRRL Y-8282 / UCD 70-5</strain>
    </source>
</reference>
<dbReference type="HOGENOM" id="CLU_1001766_0_0_1"/>